<dbReference type="SUPFAM" id="SSF56672">
    <property type="entry name" value="DNA/RNA polymerases"/>
    <property type="match status" value="1"/>
</dbReference>
<evidence type="ECO:0000256" key="3">
    <source>
        <dbReference type="ARBA" id="ARBA00023199"/>
    </source>
</evidence>
<keyword evidence="4" id="KW-0234">DNA repair</keyword>
<feature type="domain" description="UmuC" evidence="6">
    <location>
        <begin position="3"/>
        <end position="188"/>
    </location>
</feature>
<comment type="caution">
    <text evidence="7">The sequence shown here is derived from an EMBL/GenBank/DDBJ whole genome shotgun (WGS) entry which is preliminary data.</text>
</comment>
<dbReference type="InterPro" id="IPR043502">
    <property type="entry name" value="DNA/RNA_pol_sf"/>
</dbReference>
<dbReference type="Proteomes" id="UP000252915">
    <property type="component" value="Unassembled WGS sequence"/>
</dbReference>
<protein>
    <submittedName>
        <fullName evidence="7">Y-family DNA polymerase</fullName>
    </submittedName>
</protein>
<dbReference type="Pfam" id="PF13438">
    <property type="entry name" value="DUF4113"/>
    <property type="match status" value="1"/>
</dbReference>
<dbReference type="Gene3D" id="3.40.1170.60">
    <property type="match status" value="1"/>
</dbReference>
<dbReference type="GO" id="GO:0006281">
    <property type="term" value="P:DNA repair"/>
    <property type="evidence" value="ECO:0007669"/>
    <property type="project" value="UniProtKB-KW"/>
</dbReference>
<organism evidence="7 8">
    <name type="scientific">SAR86 cluster bacterium</name>
    <dbReference type="NCBI Taxonomy" id="2030880"/>
    <lineage>
        <taxon>Bacteria</taxon>
        <taxon>Pseudomonadati</taxon>
        <taxon>Pseudomonadota</taxon>
        <taxon>Gammaproteobacteria</taxon>
        <taxon>SAR86 cluster</taxon>
    </lineage>
</organism>
<dbReference type="Gene3D" id="3.30.1490.100">
    <property type="entry name" value="DNA polymerase, Y-family, little finger domain"/>
    <property type="match status" value="1"/>
</dbReference>
<dbReference type="InterPro" id="IPR017961">
    <property type="entry name" value="DNA_pol_Y-fam_little_finger"/>
</dbReference>
<keyword evidence="3" id="KW-0741">SOS mutagenesis</keyword>
<dbReference type="EMBL" id="QOPI01000015">
    <property type="protein sequence ID" value="RCL44473.1"/>
    <property type="molecule type" value="Genomic_DNA"/>
</dbReference>
<dbReference type="GO" id="GO:0003684">
    <property type="term" value="F:damaged DNA binding"/>
    <property type="evidence" value="ECO:0007669"/>
    <property type="project" value="InterPro"/>
</dbReference>
<dbReference type="CDD" id="cd01700">
    <property type="entry name" value="PolY_Pol_V_umuC"/>
    <property type="match status" value="1"/>
</dbReference>
<dbReference type="AlphaFoldDB" id="A0A368C4M7"/>
<dbReference type="GO" id="GO:0003887">
    <property type="term" value="F:DNA-directed DNA polymerase activity"/>
    <property type="evidence" value="ECO:0007669"/>
    <property type="project" value="TreeGrafter"/>
</dbReference>
<dbReference type="InterPro" id="IPR001126">
    <property type="entry name" value="UmuC"/>
</dbReference>
<evidence type="ECO:0000256" key="2">
    <source>
        <dbReference type="ARBA" id="ARBA00022763"/>
    </source>
</evidence>
<dbReference type="Gene3D" id="1.10.150.20">
    <property type="entry name" value="5' to 3' exonuclease, C-terminal subdomain"/>
    <property type="match status" value="1"/>
</dbReference>
<dbReference type="PANTHER" id="PTHR11076:SF34">
    <property type="entry name" value="PROTEIN UMUC"/>
    <property type="match status" value="1"/>
</dbReference>
<dbReference type="PANTHER" id="PTHR11076">
    <property type="entry name" value="DNA REPAIR POLYMERASE UMUC / TRANSFERASE FAMILY MEMBER"/>
    <property type="match status" value="1"/>
</dbReference>
<dbReference type="InterPro" id="IPR036775">
    <property type="entry name" value="DNA_pol_Y-fam_lit_finger_sf"/>
</dbReference>
<sequence length="420" mass="47402">MALALVDCESFYASCEKIFRPDLKNKPLVVLSNNDGCVIARSKEAKALDIGMGVPWFKVKDAYLKNGGHVFSSNFALYGDMSARVMHVLETIAPSVEVYSIDEAFLDLDRLDKNFDLYKFGCYVKSIVKQWTGVPVRVGIAPTKTLTKVAIYQVKKLNVATGVVRLANTADITKALSLTPVGEVWGVGRRLNQHLQKAGIITALDLAQCSPEHIRQKFSIVLERTVRELRGERCLDIEKDIAAKKQIVVSRSFGQRVDDLSRLQPIMSNFVVRATEKLRQEKQKCSQVSVFVRTSPFNDSKPQHRGFNSFQFPHPTNDTRDILHGAKIALKPIFRANYSYAKAGVLLSLFSHEGIRQQSLFQDSDTPKDNSYLMQYIDAMNAYETQIYFASQNTSQYSPMRQSMVSPKYTTSWYEIPLVN</sequence>
<dbReference type="InterPro" id="IPR025188">
    <property type="entry name" value="DUF4113"/>
</dbReference>
<proteinExistence type="inferred from homology"/>
<reference evidence="7 8" key="1">
    <citation type="journal article" date="2018" name="Microbiome">
        <title>Fine metagenomic profile of the Mediterranean stratified and mixed water columns revealed by assembly and recruitment.</title>
        <authorList>
            <person name="Haro-Moreno J.M."/>
            <person name="Lopez-Perez M."/>
            <person name="De La Torre J.R."/>
            <person name="Picazo A."/>
            <person name="Camacho A."/>
            <person name="Rodriguez-Valera F."/>
        </authorList>
    </citation>
    <scope>NUCLEOTIDE SEQUENCE [LARGE SCALE GENOMIC DNA]</scope>
    <source>
        <strain evidence="7">MED-G78</strain>
    </source>
</reference>
<evidence type="ECO:0000256" key="1">
    <source>
        <dbReference type="ARBA" id="ARBA00010945"/>
    </source>
</evidence>
<comment type="similarity">
    <text evidence="1">Belongs to the DNA polymerase type-Y family.</text>
</comment>
<accession>A0A368C4M7</accession>
<dbReference type="GO" id="GO:0009432">
    <property type="term" value="P:SOS response"/>
    <property type="evidence" value="ECO:0007669"/>
    <property type="project" value="UniProtKB-KW"/>
</dbReference>
<dbReference type="InterPro" id="IPR043128">
    <property type="entry name" value="Rev_trsase/Diguanyl_cyclase"/>
</dbReference>
<evidence type="ECO:0000256" key="5">
    <source>
        <dbReference type="ARBA" id="ARBA00023236"/>
    </source>
</evidence>
<name>A0A368C4M7_9GAMM</name>
<keyword evidence="2" id="KW-0227">DNA damage</keyword>
<evidence type="ECO:0000256" key="4">
    <source>
        <dbReference type="ARBA" id="ARBA00023204"/>
    </source>
</evidence>
<evidence type="ECO:0000313" key="7">
    <source>
        <dbReference type="EMBL" id="RCL44473.1"/>
    </source>
</evidence>
<dbReference type="Pfam" id="PF00817">
    <property type="entry name" value="IMS"/>
    <property type="match status" value="1"/>
</dbReference>
<dbReference type="GO" id="GO:0042276">
    <property type="term" value="P:error-prone translesion synthesis"/>
    <property type="evidence" value="ECO:0007669"/>
    <property type="project" value="TreeGrafter"/>
</dbReference>
<evidence type="ECO:0000259" key="6">
    <source>
        <dbReference type="PROSITE" id="PS50173"/>
    </source>
</evidence>
<dbReference type="Pfam" id="PF11799">
    <property type="entry name" value="IMS_C"/>
    <property type="match status" value="1"/>
</dbReference>
<dbReference type="Gene3D" id="3.30.70.270">
    <property type="match status" value="1"/>
</dbReference>
<gene>
    <name evidence="7" type="ORF">DBW92_03120</name>
</gene>
<keyword evidence="5" id="KW-0742">SOS response</keyword>
<dbReference type="InterPro" id="IPR050116">
    <property type="entry name" value="DNA_polymerase-Y"/>
</dbReference>
<dbReference type="PROSITE" id="PS50173">
    <property type="entry name" value="UMUC"/>
    <property type="match status" value="1"/>
</dbReference>
<dbReference type="NCBIfam" id="NF002955">
    <property type="entry name" value="PRK03609.1"/>
    <property type="match status" value="1"/>
</dbReference>
<dbReference type="GO" id="GO:0005829">
    <property type="term" value="C:cytosol"/>
    <property type="evidence" value="ECO:0007669"/>
    <property type="project" value="TreeGrafter"/>
</dbReference>
<evidence type="ECO:0000313" key="8">
    <source>
        <dbReference type="Proteomes" id="UP000252915"/>
    </source>
</evidence>